<dbReference type="EMBL" id="JBHSSI010000104">
    <property type="protein sequence ID" value="MFC6261976.1"/>
    <property type="molecule type" value="Genomic_DNA"/>
</dbReference>
<evidence type="ECO:0008006" key="3">
    <source>
        <dbReference type="Google" id="ProtNLM"/>
    </source>
</evidence>
<proteinExistence type="predicted"/>
<dbReference type="RefSeq" id="WP_125686011.1">
    <property type="nucleotide sequence ID" value="NZ_JBHSSI010000104.1"/>
</dbReference>
<sequence length="152" mass="17326">MKTSEFKKRVEEMGYSGWTTSTNDLVFESGTLPGSARVSLNRAGTYHAIDLPKRVVSVAQEFAWTPLAEREKRWNVVIGNFEDENGDLKLSVWWKGDHGEFWIFDTVALEDLSEPENIFTDTEFDSLVAYIKTQPNGDTYAKIAELGKREVR</sequence>
<accession>A0ABW1TKW7</accession>
<dbReference type="Proteomes" id="UP001596283">
    <property type="component" value="Unassembled WGS sequence"/>
</dbReference>
<comment type="caution">
    <text evidence="1">The sequence shown here is derived from an EMBL/GenBank/DDBJ whole genome shotgun (WGS) entry which is preliminary data.</text>
</comment>
<name>A0ABW1TKW7_9LACO</name>
<organism evidence="1 2">
    <name type="scientific">Levilactobacillus fujinensis</name>
    <dbReference type="NCBI Taxonomy" id="2486024"/>
    <lineage>
        <taxon>Bacteria</taxon>
        <taxon>Bacillati</taxon>
        <taxon>Bacillota</taxon>
        <taxon>Bacilli</taxon>
        <taxon>Lactobacillales</taxon>
        <taxon>Lactobacillaceae</taxon>
        <taxon>Levilactobacillus</taxon>
    </lineage>
</organism>
<gene>
    <name evidence="1" type="ORF">ACFP1C_13705</name>
</gene>
<protein>
    <recommendedName>
        <fullName evidence="3">Phage tail protein</fullName>
    </recommendedName>
</protein>
<keyword evidence="2" id="KW-1185">Reference proteome</keyword>
<reference evidence="2" key="1">
    <citation type="journal article" date="2019" name="Int. J. Syst. Evol. Microbiol.">
        <title>The Global Catalogue of Microorganisms (GCM) 10K type strain sequencing project: providing services to taxonomists for standard genome sequencing and annotation.</title>
        <authorList>
            <consortium name="The Broad Institute Genomics Platform"/>
            <consortium name="The Broad Institute Genome Sequencing Center for Infectious Disease"/>
            <person name="Wu L."/>
            <person name="Ma J."/>
        </authorList>
    </citation>
    <scope>NUCLEOTIDE SEQUENCE [LARGE SCALE GENOMIC DNA]</scope>
    <source>
        <strain evidence="2">CCM 8908</strain>
    </source>
</reference>
<evidence type="ECO:0000313" key="2">
    <source>
        <dbReference type="Proteomes" id="UP001596283"/>
    </source>
</evidence>
<evidence type="ECO:0000313" key="1">
    <source>
        <dbReference type="EMBL" id="MFC6261976.1"/>
    </source>
</evidence>